<proteinExistence type="predicted"/>
<organism evidence="2 3">
    <name type="scientific">Nocardia albiluteola</name>
    <dbReference type="NCBI Taxonomy" id="2842303"/>
    <lineage>
        <taxon>Bacteria</taxon>
        <taxon>Bacillati</taxon>
        <taxon>Actinomycetota</taxon>
        <taxon>Actinomycetes</taxon>
        <taxon>Mycobacteriales</taxon>
        <taxon>Nocardiaceae</taxon>
        <taxon>Nocardia</taxon>
    </lineage>
</organism>
<feature type="domain" description="AMP-binding enzyme C-terminal" evidence="1">
    <location>
        <begin position="2"/>
        <end position="47"/>
    </location>
</feature>
<dbReference type="InterPro" id="IPR025110">
    <property type="entry name" value="AMP-bd_C"/>
</dbReference>
<dbReference type="Proteomes" id="UP000733379">
    <property type="component" value="Unassembled WGS sequence"/>
</dbReference>
<name>A0ABS6AXF2_9NOCA</name>
<keyword evidence="3" id="KW-1185">Reference proteome</keyword>
<dbReference type="Pfam" id="PF13193">
    <property type="entry name" value="AMP-binding_C"/>
    <property type="match status" value="1"/>
</dbReference>
<sequence length="68" mass="7674">MVAVVVHEGTDITAGELRAFLADRVARWQLPERWAFIDQVPKTSVGKYDKKRLRRTHADGGLDVIELA</sequence>
<dbReference type="InterPro" id="IPR045851">
    <property type="entry name" value="AMP-bd_C_sf"/>
</dbReference>
<reference evidence="2 3" key="1">
    <citation type="submission" date="2021-06" db="EMBL/GenBank/DDBJ databases">
        <title>Actinomycetes sequencing.</title>
        <authorList>
            <person name="Shan Q."/>
        </authorList>
    </citation>
    <scope>NUCLEOTIDE SEQUENCE [LARGE SCALE GENOMIC DNA]</scope>
    <source>
        <strain evidence="2 3">NEAU-G5</strain>
    </source>
</reference>
<dbReference type="SUPFAM" id="SSF56801">
    <property type="entry name" value="Acetyl-CoA synthetase-like"/>
    <property type="match status" value="1"/>
</dbReference>
<evidence type="ECO:0000313" key="2">
    <source>
        <dbReference type="EMBL" id="MBU3062727.1"/>
    </source>
</evidence>
<dbReference type="Gene3D" id="3.30.300.30">
    <property type="match status" value="1"/>
</dbReference>
<gene>
    <name evidence="2" type="ORF">KO481_14495</name>
</gene>
<dbReference type="EMBL" id="JAHKNI010000004">
    <property type="protein sequence ID" value="MBU3062727.1"/>
    <property type="molecule type" value="Genomic_DNA"/>
</dbReference>
<protein>
    <recommendedName>
        <fullName evidence="1">AMP-binding enzyme C-terminal domain-containing protein</fullName>
    </recommendedName>
</protein>
<evidence type="ECO:0000259" key="1">
    <source>
        <dbReference type="Pfam" id="PF13193"/>
    </source>
</evidence>
<accession>A0ABS6AXF2</accession>
<comment type="caution">
    <text evidence="2">The sequence shown here is derived from an EMBL/GenBank/DDBJ whole genome shotgun (WGS) entry which is preliminary data.</text>
</comment>
<evidence type="ECO:0000313" key="3">
    <source>
        <dbReference type="Proteomes" id="UP000733379"/>
    </source>
</evidence>